<dbReference type="Gene3D" id="3.90.470.20">
    <property type="entry name" value="4'-phosphopantetheinyl transferase domain"/>
    <property type="match status" value="1"/>
</dbReference>
<evidence type="ECO:0000313" key="1">
    <source>
        <dbReference type="EMBL" id="KFN85974.1"/>
    </source>
</evidence>
<accession>A0A091BMQ5</accession>
<dbReference type="Proteomes" id="UP000029382">
    <property type="component" value="Unassembled WGS sequence"/>
</dbReference>
<reference evidence="2 4" key="2">
    <citation type="submission" date="2016-10" db="EMBL/GenBank/DDBJ databases">
        <authorList>
            <person name="Varghese N."/>
            <person name="Submissions S."/>
        </authorList>
    </citation>
    <scope>NUCLEOTIDE SEQUENCE [LARGE SCALE GENOMIC DNA]</scope>
    <source>
        <strain evidence="2 4">JB1</strain>
    </source>
</reference>
<evidence type="ECO:0000313" key="4">
    <source>
        <dbReference type="Proteomes" id="UP000182793"/>
    </source>
</evidence>
<comment type="caution">
    <text evidence="1">The sequence shown here is derived from an EMBL/GenBank/DDBJ whole genome shotgun (WGS) entry which is preliminary data.</text>
</comment>
<name>A0A091BMQ5_STREI</name>
<proteinExistence type="predicted"/>
<dbReference type="InterPro" id="IPR037143">
    <property type="entry name" value="4-PPantetheinyl_Trfase_dom_sf"/>
</dbReference>
<dbReference type="GO" id="GO:0000287">
    <property type="term" value="F:magnesium ion binding"/>
    <property type="evidence" value="ECO:0007669"/>
    <property type="project" value="InterPro"/>
</dbReference>
<dbReference type="EMBL" id="AUZH01000035">
    <property type="protein sequence ID" value="KFN85974.1"/>
    <property type="molecule type" value="Genomic_DNA"/>
</dbReference>
<sequence>MQHLSYKTSGNLVILYQNAHQDLDNQLTDARLARYKAATREVTREKLLQGSHFVYRALRKLGFADDICKQAFSVASTYLISLPQGHISYSNSGDYHVLTYSPTGSCGVDLEEYRDRSQAVYDKFLGSWNVQDKKLAFYQKWLEKEIAFKCPTADKIRYESFENYLLGYFFEDESEISHLKL</sequence>
<protein>
    <recommendedName>
        <fullName evidence="5">CylK protein</fullName>
    </recommendedName>
</protein>
<dbReference type="EMBL" id="FOTG01000004">
    <property type="protein sequence ID" value="SFL21831.1"/>
    <property type="molecule type" value="Genomic_DNA"/>
</dbReference>
<evidence type="ECO:0008006" key="5">
    <source>
        <dbReference type="Google" id="ProtNLM"/>
    </source>
</evidence>
<keyword evidence="4" id="KW-1185">Reference proteome</keyword>
<dbReference type="RefSeq" id="WP_039697458.1">
    <property type="nucleotide sequence ID" value="NZ_AUZH01000035.1"/>
</dbReference>
<dbReference type="Proteomes" id="UP000182793">
    <property type="component" value="Unassembled WGS sequence"/>
</dbReference>
<gene>
    <name evidence="1" type="ORF">H702_09625</name>
    <name evidence="2" type="ORF">SAMN02910290_00948</name>
</gene>
<evidence type="ECO:0000313" key="2">
    <source>
        <dbReference type="EMBL" id="SFL21831.1"/>
    </source>
</evidence>
<dbReference type="GO" id="GO:0008897">
    <property type="term" value="F:holo-[acyl-carrier-protein] synthase activity"/>
    <property type="evidence" value="ECO:0007669"/>
    <property type="project" value="InterPro"/>
</dbReference>
<dbReference type="AlphaFoldDB" id="A0A091BMQ5"/>
<evidence type="ECO:0000313" key="3">
    <source>
        <dbReference type="Proteomes" id="UP000029382"/>
    </source>
</evidence>
<reference evidence="1 3" key="1">
    <citation type="journal article" date="2014" name="Genome Announc.">
        <title>Draft Genome Sequences of Streptococcus bovis Strains ATCC 33317 and JB1.</title>
        <authorList>
            <person name="Benahmed F.H."/>
            <person name="Gopinath G.R."/>
            <person name="Harbottle H."/>
            <person name="Cotta M.A."/>
            <person name="Luo Y."/>
            <person name="Henderson C."/>
            <person name="Teri P."/>
            <person name="Soppet D."/>
            <person name="Rasmussen M."/>
            <person name="Whitehead T.R."/>
            <person name="Davidson M."/>
        </authorList>
    </citation>
    <scope>NUCLEOTIDE SEQUENCE [LARGE SCALE GENOMIC DNA]</scope>
    <source>
        <strain evidence="1 3">JB1</strain>
    </source>
</reference>
<organism evidence="1 3">
    <name type="scientific">Streptococcus equinus JB1</name>
    <dbReference type="NCBI Taxonomy" id="1294274"/>
    <lineage>
        <taxon>Bacteria</taxon>
        <taxon>Bacillati</taxon>
        <taxon>Bacillota</taxon>
        <taxon>Bacilli</taxon>
        <taxon>Lactobacillales</taxon>
        <taxon>Streptococcaceae</taxon>
        <taxon>Streptococcus</taxon>
    </lineage>
</organism>